<sequence length="1315" mass="142175">MAASGSSSATTEKSRLLRFTGHRNFRQRLVLALVSQRPVRIDGIRPDSSSPGIRDFEANFLRLLEKVTNGSHVEISYTGTSVLLKPGIIAGGKVVHDCALTRGIGYWLEWMVVLAPFAKKELHLTLKGVTNMEGDLGVDTIRTVTLPHLSLFLPLDSVSTLASSLELRIAKRGSAPGGGGEVHFRCPIIKNLSTINFTAPGRIKKIRGIATSTRVSPQMANRLIDAARGVLGCYIPDLYLFADVYRGEDSGKSPGFAITLLATSTTGAIYSAEAVSKIQDPGLPEDLAQDAARMLLTEIAGRGCIDRSHQPMALLLMALSPQDVARCTMAHPTANAIQMMRDLKHALGVSFKIAHADASAPDASNDAESEASDSDDNDQDTMLKSLKKPAQFAVSCVGINFAGFRKCTPAPELDRESGPEECSVNLVGRVVTAVARTGLFPAVLRPAAQARPRRIASAFVRSVSSMSDVLVYSGPGVSTSALHHTLKTLRLLLTTYDVKTVDARTLALDPWQKGTALVLLPGGRDLPYVAELAKPFRRDDSQSTPSSRGGGERTASNEVRNFVQAGGNFMGICAGAYYASSHCSFELGTSMQVDGERPFLRFYPGTCQGTVYAGFVYESDKGARIVDLDRTLADGKVDQWRCHYNGGGAFMDADAYADQGVEVLARYARTQPDELRLDMELNDSSAARRPDYAGQAAVVLASVGAGKALLFGTHPEFPLLPTSTPVLLAENSQALAREHIDRAEHERQLRVHEQRRLHWMHELFTNRLGLRSELPQWAMAAAVSDKTASAPTGTAVDTAEPKLLPIFLSAVGRDSDYTLDAIATKLAAETSTTPPAHLAGFDACEALKAARIASVKDSNDAMYFARADAESIKEAQALCTSADYDAFSKPILPAITPAEGEEAGSKPDKEVDLDAVPKYILVCKEQKPSRDVLPYWDMAAYETHLEHFRELNAQRAQAGEPDHWTSWRAPFDPFNPFGSSSGVVAEHRFGTPTLYTQMVTSTQTILDKNFRLLAALPVGTTFFATQQMSGRGRGGNRWISPKGCLQFSAVFRVPVSMASKTVFLQYLSGLAVVEGIRLALGPGDAARAVADKVRIKWPNDIYAEIPTADEEGHGGARTKTATFELGGKRYAKLGGILVNSQFSGGNEFVLVSGCGVNCLNARPTTSVSDLVTMHNDRAANEADKLEVVSQEKLAGAILSTFDSIWKVFLQHGGDFRPFVSRYRQVWLHSDQETTLTQDAIRSDATAHTEGDEGVRIVGISSDYGLLQAVPRTSSIYAKDAKAWGSTQDAQANGIVQLQPDGNSFDMLQNLVKRKV</sequence>
<dbReference type="FunFam" id="3.30.360.20:FF:000004">
    <property type="entry name" value="18S rRNA biogenesis protein"/>
    <property type="match status" value="1"/>
</dbReference>
<protein>
    <submittedName>
        <fullName evidence="9">18S rRNA biogenesis protein</fullName>
    </submittedName>
</protein>
<dbReference type="InterPro" id="IPR013791">
    <property type="entry name" value="RNA3'-term_phos_cycl_insert"/>
</dbReference>
<dbReference type="GO" id="GO:0004077">
    <property type="term" value="F:biotin--[biotin carboxyl-carrier protein] ligase activity"/>
    <property type="evidence" value="ECO:0007669"/>
    <property type="project" value="InterPro"/>
</dbReference>
<dbReference type="Pfam" id="PF01137">
    <property type="entry name" value="RTC"/>
    <property type="match status" value="1"/>
</dbReference>
<evidence type="ECO:0000256" key="7">
    <source>
        <dbReference type="SAM" id="MobiDB-lite"/>
    </source>
</evidence>
<proteinExistence type="inferred from homology"/>
<dbReference type="Pfam" id="PF05189">
    <property type="entry name" value="RTC_insert"/>
    <property type="match status" value="1"/>
</dbReference>
<comment type="subcellular location">
    <subcellularLocation>
        <location evidence="1">Nucleus</location>
        <location evidence="1">Nucleolus</location>
    </subcellularLocation>
</comment>
<dbReference type="SUPFAM" id="SSF52317">
    <property type="entry name" value="Class I glutamine amidotransferase-like"/>
    <property type="match status" value="1"/>
</dbReference>
<dbReference type="InterPro" id="IPR037136">
    <property type="entry name" value="RNA3'_phos_cyclase_dom_sf"/>
</dbReference>
<comment type="similarity">
    <text evidence="2">Belongs to the RNA 3'-terminal cyclase family. Type 2 subfamily.</text>
</comment>
<dbReference type="CDD" id="cd16442">
    <property type="entry name" value="BPL"/>
    <property type="match status" value="1"/>
</dbReference>
<dbReference type="SUPFAM" id="SSF55681">
    <property type="entry name" value="Class II aaRS and biotin synthetases"/>
    <property type="match status" value="1"/>
</dbReference>
<dbReference type="Gene3D" id="3.30.360.20">
    <property type="entry name" value="RNA 3'-terminal phosphate cyclase, insert domain"/>
    <property type="match status" value="1"/>
</dbReference>
<keyword evidence="5" id="KW-0436">Ligase</keyword>
<evidence type="ECO:0000259" key="8">
    <source>
        <dbReference type="PROSITE" id="PS51733"/>
    </source>
</evidence>
<dbReference type="CDD" id="cd03144">
    <property type="entry name" value="GATase1_ScBLP_like"/>
    <property type="match status" value="1"/>
</dbReference>
<evidence type="ECO:0000256" key="6">
    <source>
        <dbReference type="ARBA" id="ARBA00023242"/>
    </source>
</evidence>
<dbReference type="PANTHER" id="PTHR12835">
    <property type="entry name" value="BIOTIN PROTEIN LIGASE"/>
    <property type="match status" value="1"/>
</dbReference>
<evidence type="ECO:0000256" key="3">
    <source>
        <dbReference type="ARBA" id="ARBA00009934"/>
    </source>
</evidence>
<evidence type="ECO:0000313" key="9">
    <source>
        <dbReference type="EMBL" id="GAK66147.1"/>
    </source>
</evidence>
<feature type="compositionally biased region" description="Acidic residues" evidence="7">
    <location>
        <begin position="365"/>
        <end position="379"/>
    </location>
</feature>
<dbReference type="SUPFAM" id="SSF55205">
    <property type="entry name" value="EPT/RTPC-like"/>
    <property type="match status" value="1"/>
</dbReference>
<dbReference type="EMBL" id="DF830078">
    <property type="protein sequence ID" value="GAK66147.1"/>
    <property type="molecule type" value="Genomic_DNA"/>
</dbReference>
<dbReference type="Pfam" id="PF09825">
    <property type="entry name" value="BPL_N"/>
    <property type="match status" value="1"/>
</dbReference>
<dbReference type="InterPro" id="IPR004408">
    <property type="entry name" value="Biotin_CoA_COase_ligase"/>
</dbReference>
<dbReference type="RefSeq" id="XP_014655825.1">
    <property type="nucleotide sequence ID" value="XM_014800339.1"/>
</dbReference>
<dbReference type="InterPro" id="IPR036553">
    <property type="entry name" value="RPTC_insert"/>
</dbReference>
<reference evidence="9" key="1">
    <citation type="submission" date="2014-07" db="EMBL/GenBank/DDBJ databases">
        <title>Draft genome sequence of the yeast Pseudozyma antarctica JCM 10317 known as a producer of lipase B which used in a wide range of industrial applications.</title>
        <authorList>
            <person name="Morita T."/>
            <person name="Saika A."/>
            <person name="Koike H."/>
        </authorList>
    </citation>
    <scope>NUCLEOTIDE SEQUENCE</scope>
    <source>
        <strain evidence="9">JCM 10317</strain>
    </source>
</reference>
<dbReference type="Gene3D" id="3.30.930.10">
    <property type="entry name" value="Bira Bifunctional Protein, Domain 2"/>
    <property type="match status" value="1"/>
</dbReference>
<organism evidence="9">
    <name type="scientific">Pseudozyma antarctica</name>
    <name type="common">Yeast</name>
    <name type="synonym">Candida antarctica</name>
    <dbReference type="NCBI Taxonomy" id="84753"/>
    <lineage>
        <taxon>Eukaryota</taxon>
        <taxon>Fungi</taxon>
        <taxon>Dikarya</taxon>
        <taxon>Basidiomycota</taxon>
        <taxon>Ustilaginomycotina</taxon>
        <taxon>Ustilaginomycetes</taxon>
        <taxon>Ustilaginales</taxon>
        <taxon>Ustilaginaceae</taxon>
        <taxon>Moesziomyces</taxon>
    </lineage>
</organism>
<dbReference type="InterPro" id="IPR020719">
    <property type="entry name" value="RNA3'_term_phos_cycl-like_CS"/>
</dbReference>
<dbReference type="Gene3D" id="3.65.10.20">
    <property type="entry name" value="RNA 3'-terminal phosphate cyclase domain"/>
    <property type="match status" value="1"/>
</dbReference>
<dbReference type="Proteomes" id="UP000053758">
    <property type="component" value="Unassembled WGS sequence"/>
</dbReference>
<evidence type="ECO:0000256" key="1">
    <source>
        <dbReference type="ARBA" id="ARBA00004604"/>
    </source>
</evidence>
<dbReference type="PROSITE" id="PS51733">
    <property type="entry name" value="BPL_LPL_CATALYTIC"/>
    <property type="match status" value="1"/>
</dbReference>
<evidence type="ECO:0000256" key="5">
    <source>
        <dbReference type="ARBA" id="ARBA00022598"/>
    </source>
</evidence>
<evidence type="ECO:0000256" key="2">
    <source>
        <dbReference type="ARBA" id="ARBA00007089"/>
    </source>
</evidence>
<dbReference type="PANTHER" id="PTHR12835:SF5">
    <property type="entry name" value="BIOTIN--PROTEIN LIGASE"/>
    <property type="match status" value="1"/>
</dbReference>
<dbReference type="InterPro" id="IPR013792">
    <property type="entry name" value="RNA3'P_cycl/enolpyr_Trfase_a/b"/>
</dbReference>
<accession>A0A081CHK1</accession>
<dbReference type="HOGENOM" id="CLU_006150_1_0_1"/>
<feature type="domain" description="BPL/LPL catalytic" evidence="8">
    <location>
        <begin position="978"/>
        <end position="1209"/>
    </location>
</feature>
<gene>
    <name evidence="9" type="ORF">PAN0_011d4369</name>
</gene>
<dbReference type="InterPro" id="IPR045864">
    <property type="entry name" value="aa-tRNA-synth_II/BPL/LPL"/>
</dbReference>
<feature type="region of interest" description="Disordered" evidence="7">
    <location>
        <begin position="536"/>
        <end position="557"/>
    </location>
</feature>
<keyword evidence="6" id="KW-0539">Nucleus</keyword>
<keyword evidence="4" id="KW-0690">Ribosome biogenesis</keyword>
<comment type="similarity">
    <text evidence="3">Belongs to the biotin--protein ligase family.</text>
</comment>
<dbReference type="CDD" id="cd00875">
    <property type="entry name" value="RNA_Cyclase_Class_I"/>
    <property type="match status" value="1"/>
</dbReference>
<dbReference type="GO" id="GO:0042254">
    <property type="term" value="P:ribosome biogenesis"/>
    <property type="evidence" value="ECO:0007669"/>
    <property type="project" value="UniProtKB-KW"/>
</dbReference>
<name>A0A081CHK1_PSEA2</name>
<dbReference type="NCBIfam" id="TIGR03400">
    <property type="entry name" value="18S_RNA_Rcl1p"/>
    <property type="match status" value="1"/>
</dbReference>
<feature type="region of interest" description="Disordered" evidence="7">
    <location>
        <begin position="360"/>
        <end position="381"/>
    </location>
</feature>
<dbReference type="InterPro" id="IPR019197">
    <property type="entry name" value="Biotin-prot_ligase_N"/>
</dbReference>
<dbReference type="PROSITE" id="PS01287">
    <property type="entry name" value="RTC"/>
    <property type="match status" value="1"/>
</dbReference>
<dbReference type="GeneID" id="26305204"/>
<keyword evidence="10" id="KW-1185">Reference proteome</keyword>
<dbReference type="InterPro" id="IPR029062">
    <property type="entry name" value="Class_I_gatase-like"/>
</dbReference>
<dbReference type="InterPro" id="IPR016443">
    <property type="entry name" value="RNA3'_term_phos_cyc_type_2"/>
</dbReference>
<evidence type="ECO:0000313" key="10">
    <source>
        <dbReference type="Proteomes" id="UP000053758"/>
    </source>
</evidence>
<evidence type="ECO:0000256" key="4">
    <source>
        <dbReference type="ARBA" id="ARBA00022517"/>
    </source>
</evidence>
<dbReference type="InterPro" id="IPR023797">
    <property type="entry name" value="RNA3'_phos_cyclase_dom"/>
</dbReference>
<dbReference type="GO" id="GO:0005730">
    <property type="term" value="C:nucleolus"/>
    <property type="evidence" value="ECO:0007669"/>
    <property type="project" value="UniProtKB-SubCell"/>
</dbReference>
<dbReference type="Pfam" id="PF03099">
    <property type="entry name" value="BPL_LplA_LipB"/>
    <property type="match status" value="1"/>
</dbReference>
<dbReference type="GO" id="GO:0005737">
    <property type="term" value="C:cytoplasm"/>
    <property type="evidence" value="ECO:0007669"/>
    <property type="project" value="TreeGrafter"/>
</dbReference>
<dbReference type="InterPro" id="IPR004143">
    <property type="entry name" value="BPL_LPL_catalytic"/>
</dbReference>